<proteinExistence type="predicted"/>
<keyword evidence="3" id="KW-1185">Reference proteome</keyword>
<name>A0A834KHF5_VESPE</name>
<accession>A0A834KHF5</accession>
<comment type="caution">
    <text evidence="2">The sequence shown here is derived from an EMBL/GenBank/DDBJ whole genome shotgun (WGS) entry which is preliminary data.</text>
</comment>
<organism evidence="2 3">
    <name type="scientific">Vespula pensylvanica</name>
    <name type="common">Western yellow jacket</name>
    <name type="synonym">Wasp</name>
    <dbReference type="NCBI Taxonomy" id="30213"/>
    <lineage>
        <taxon>Eukaryota</taxon>
        <taxon>Metazoa</taxon>
        <taxon>Ecdysozoa</taxon>
        <taxon>Arthropoda</taxon>
        <taxon>Hexapoda</taxon>
        <taxon>Insecta</taxon>
        <taxon>Pterygota</taxon>
        <taxon>Neoptera</taxon>
        <taxon>Endopterygota</taxon>
        <taxon>Hymenoptera</taxon>
        <taxon>Apocrita</taxon>
        <taxon>Aculeata</taxon>
        <taxon>Vespoidea</taxon>
        <taxon>Vespidae</taxon>
        <taxon>Vespinae</taxon>
        <taxon>Vespula</taxon>
    </lineage>
</organism>
<dbReference type="AlphaFoldDB" id="A0A834KHF5"/>
<evidence type="ECO:0000313" key="3">
    <source>
        <dbReference type="Proteomes" id="UP000600918"/>
    </source>
</evidence>
<gene>
    <name evidence="2" type="ORF">H0235_014344</name>
</gene>
<sequence>MGRVSVSRIVWSIALALVKSEEMAALATSKDGRRRKVKGKRKEWCQERSERGLGFPWFDSRASTMYVFGDTLTRTSLDKQAKFDEVYERESDVPVRWLLNGTADWKYSPKSMRKFVLELVKKTKKLEKTVGKSSSENFERNVVNGRNQAQLSYTK</sequence>
<evidence type="ECO:0000256" key="1">
    <source>
        <dbReference type="SAM" id="SignalP"/>
    </source>
</evidence>
<reference evidence="2" key="1">
    <citation type="journal article" date="2020" name="G3 (Bethesda)">
        <title>High-Quality Assemblies for Three Invasive Social Wasps from the &lt;i&gt;Vespula&lt;/i&gt; Genus.</title>
        <authorList>
            <person name="Harrop T.W.R."/>
            <person name="Guhlin J."/>
            <person name="McLaughlin G.M."/>
            <person name="Permina E."/>
            <person name="Stockwell P."/>
            <person name="Gilligan J."/>
            <person name="Le Lec M.F."/>
            <person name="Gruber M.A.M."/>
            <person name="Quinn O."/>
            <person name="Lovegrove M."/>
            <person name="Duncan E.J."/>
            <person name="Remnant E.J."/>
            <person name="Van Eeckhoven J."/>
            <person name="Graham B."/>
            <person name="Knapp R.A."/>
            <person name="Langford K.W."/>
            <person name="Kronenberg Z."/>
            <person name="Press M.O."/>
            <person name="Eacker S.M."/>
            <person name="Wilson-Rankin E.E."/>
            <person name="Purcell J."/>
            <person name="Lester P.J."/>
            <person name="Dearden P.K."/>
        </authorList>
    </citation>
    <scope>NUCLEOTIDE SEQUENCE</scope>
    <source>
        <strain evidence="2">Volc-1</strain>
    </source>
</reference>
<protein>
    <submittedName>
        <fullName evidence="2">Uncharacterized protein</fullName>
    </submittedName>
</protein>
<feature type="signal peptide" evidence="1">
    <location>
        <begin position="1"/>
        <end position="20"/>
    </location>
</feature>
<keyword evidence="1" id="KW-0732">Signal</keyword>
<dbReference type="Proteomes" id="UP000600918">
    <property type="component" value="Unassembled WGS sequence"/>
</dbReference>
<feature type="chain" id="PRO_5032578257" evidence="1">
    <location>
        <begin position="21"/>
        <end position="155"/>
    </location>
</feature>
<evidence type="ECO:0000313" key="2">
    <source>
        <dbReference type="EMBL" id="KAF7406688.1"/>
    </source>
</evidence>
<dbReference type="EMBL" id="JACSDY010000015">
    <property type="protein sequence ID" value="KAF7406688.1"/>
    <property type="molecule type" value="Genomic_DNA"/>
</dbReference>